<evidence type="ECO:0000256" key="3">
    <source>
        <dbReference type="ARBA" id="ARBA00022679"/>
    </source>
</evidence>
<evidence type="ECO:0000259" key="7">
    <source>
        <dbReference type="Pfam" id="PF02911"/>
    </source>
</evidence>
<feature type="binding site" evidence="5">
    <location>
        <begin position="115"/>
        <end position="118"/>
    </location>
    <ligand>
        <name>(6S)-5,6,7,8-tetrahydrofolate</name>
        <dbReference type="ChEBI" id="CHEBI:57453"/>
    </ligand>
</feature>
<organism evidence="8 9">
    <name type="scientific">Fusobacterium nucleatum subsp. polymorphum</name>
    <name type="common">Fusobacterium polymorphum</name>
    <dbReference type="NCBI Taxonomy" id="76857"/>
    <lineage>
        <taxon>Bacteria</taxon>
        <taxon>Fusobacteriati</taxon>
        <taxon>Fusobacteriota</taxon>
        <taxon>Fusobacteriia</taxon>
        <taxon>Fusobacteriales</taxon>
        <taxon>Fusobacteriaceae</taxon>
        <taxon>Fusobacterium</taxon>
    </lineage>
</organism>
<dbReference type="InterPro" id="IPR036477">
    <property type="entry name" value="Formyl_transf_N_sf"/>
</dbReference>
<reference evidence="8 9" key="1">
    <citation type="submission" date="2017-06" db="EMBL/GenBank/DDBJ databases">
        <title>Draft genome sequence of Fusobacterium nucleatum subsp. polymorphum KCOM 1260 (=ChDC F218).</title>
        <authorList>
            <person name="Kook J.-K."/>
            <person name="Park S.-N."/>
            <person name="Lim Y.K."/>
            <person name="Roh H."/>
        </authorList>
    </citation>
    <scope>NUCLEOTIDE SEQUENCE [LARGE SCALE GENOMIC DNA]</scope>
    <source>
        <strain evidence="9">KCOM 1260 (ChDC F218)</strain>
    </source>
</reference>
<feature type="domain" description="Formyl transferase N-terminal" evidence="6">
    <location>
        <begin position="8"/>
        <end position="186"/>
    </location>
</feature>
<protein>
    <recommendedName>
        <fullName evidence="2 5">Methionyl-tRNA formyltransferase</fullName>
        <ecNumber evidence="2 5">2.1.2.9</ecNumber>
    </recommendedName>
</protein>
<name>A0A1Z3CIJ2_FUSNP</name>
<dbReference type="GO" id="GO:0005829">
    <property type="term" value="C:cytosol"/>
    <property type="evidence" value="ECO:0007669"/>
    <property type="project" value="TreeGrafter"/>
</dbReference>
<keyword evidence="4 5" id="KW-0648">Protein biosynthesis</keyword>
<feature type="domain" description="Formyl transferase C-terminal" evidence="7">
    <location>
        <begin position="211"/>
        <end position="308"/>
    </location>
</feature>
<dbReference type="FunFam" id="3.40.50.12230:FF:000001">
    <property type="entry name" value="Methionyl-tRNA formyltransferase"/>
    <property type="match status" value="1"/>
</dbReference>
<dbReference type="InterPro" id="IPR005793">
    <property type="entry name" value="Formyl_trans_C"/>
</dbReference>
<dbReference type="CDD" id="cd08646">
    <property type="entry name" value="FMT_core_Met-tRNA-FMT_N"/>
    <property type="match status" value="1"/>
</dbReference>
<dbReference type="PANTHER" id="PTHR11138:SF5">
    <property type="entry name" value="METHIONYL-TRNA FORMYLTRANSFERASE, MITOCHONDRIAL"/>
    <property type="match status" value="1"/>
</dbReference>
<dbReference type="InterPro" id="IPR044135">
    <property type="entry name" value="Met-tRNA-FMT_C"/>
</dbReference>
<dbReference type="SUPFAM" id="SSF53328">
    <property type="entry name" value="Formyltransferase"/>
    <property type="match status" value="1"/>
</dbReference>
<dbReference type="CDD" id="cd08704">
    <property type="entry name" value="Met_tRNA_FMT_C"/>
    <property type="match status" value="1"/>
</dbReference>
<evidence type="ECO:0000259" key="6">
    <source>
        <dbReference type="Pfam" id="PF00551"/>
    </source>
</evidence>
<dbReference type="InterPro" id="IPR001555">
    <property type="entry name" value="GART_AS"/>
</dbReference>
<evidence type="ECO:0000256" key="1">
    <source>
        <dbReference type="ARBA" id="ARBA00010699"/>
    </source>
</evidence>
<comment type="function">
    <text evidence="5">Attaches a formyl group to the free amino group of methionyl-tRNA(fMet). The formyl group appears to play a dual role in the initiator identity of N-formylmethionyl-tRNA by promoting its recognition by IF2 and preventing the misappropriation of this tRNA by the elongation apparatus.</text>
</comment>
<evidence type="ECO:0000256" key="2">
    <source>
        <dbReference type="ARBA" id="ARBA00012261"/>
    </source>
</evidence>
<evidence type="ECO:0000256" key="5">
    <source>
        <dbReference type="HAMAP-Rule" id="MF_00182"/>
    </source>
</evidence>
<evidence type="ECO:0000256" key="4">
    <source>
        <dbReference type="ARBA" id="ARBA00022917"/>
    </source>
</evidence>
<dbReference type="Proteomes" id="UP000196759">
    <property type="component" value="Chromosome"/>
</dbReference>
<dbReference type="Pfam" id="PF02911">
    <property type="entry name" value="Formyl_trans_C"/>
    <property type="match status" value="1"/>
</dbReference>
<dbReference type="InterPro" id="IPR041711">
    <property type="entry name" value="Met-tRNA-FMT_N"/>
</dbReference>
<dbReference type="InterPro" id="IPR011034">
    <property type="entry name" value="Formyl_transferase-like_C_sf"/>
</dbReference>
<sequence length="317" mass="35621">MEDLLIRMRIIFMGTPTFALPSLEKIYKEHEIISVFTKVDKPNARGKKINFSPIKEFALANNLKIYQPENFKDSSLIEEIRNMQADLIVVVAYGKILPKEIIDIPKYGVINLHSSLLPRFRGAAPINAAIINGDDKSGVSIMYVEEELDAGAVILQEETEITDEDTFLSLHDRLKDIGADLLLKAIELIEKGQVKAQKQDEKLVTFVKPFKKEDCKIDWTKTSREIFNFIRGMNPVPTAFSNLNETIIKIYETKINDKIYNNATCGEVVEYLKGKGVAVKTADGSLIITSAKPENKKQISGVDLINGKFLKIGEKLC</sequence>
<dbReference type="Gene3D" id="3.40.50.12230">
    <property type="match status" value="1"/>
</dbReference>
<evidence type="ECO:0000313" key="8">
    <source>
        <dbReference type="EMBL" id="ASC03439.1"/>
    </source>
</evidence>
<dbReference type="InterPro" id="IPR002376">
    <property type="entry name" value="Formyl_transf_N"/>
</dbReference>
<comment type="similarity">
    <text evidence="1 5">Belongs to the Fmt family.</text>
</comment>
<dbReference type="Pfam" id="PF00551">
    <property type="entry name" value="Formyl_trans_N"/>
    <property type="match status" value="1"/>
</dbReference>
<keyword evidence="3 5" id="KW-0808">Transferase</keyword>
<dbReference type="EMBL" id="CP021934">
    <property type="protein sequence ID" value="ASC03439.1"/>
    <property type="molecule type" value="Genomic_DNA"/>
</dbReference>
<gene>
    <name evidence="5" type="primary">fmt</name>
    <name evidence="8" type="ORF">CBG50_09155</name>
</gene>
<dbReference type="GO" id="GO:0004479">
    <property type="term" value="F:methionyl-tRNA formyltransferase activity"/>
    <property type="evidence" value="ECO:0007669"/>
    <property type="project" value="UniProtKB-UniRule"/>
</dbReference>
<dbReference type="InterPro" id="IPR005794">
    <property type="entry name" value="Fmt"/>
</dbReference>
<dbReference type="NCBIfam" id="TIGR00460">
    <property type="entry name" value="fmt"/>
    <property type="match status" value="1"/>
</dbReference>
<dbReference type="HAMAP" id="MF_00182">
    <property type="entry name" value="Formyl_trans"/>
    <property type="match status" value="1"/>
</dbReference>
<dbReference type="PANTHER" id="PTHR11138">
    <property type="entry name" value="METHIONYL-TRNA FORMYLTRANSFERASE"/>
    <property type="match status" value="1"/>
</dbReference>
<dbReference type="EC" id="2.1.2.9" evidence="2 5"/>
<dbReference type="AlphaFoldDB" id="A0A1Z3CIJ2"/>
<proteinExistence type="inferred from homology"/>
<keyword evidence="9" id="KW-1185">Reference proteome</keyword>
<comment type="catalytic activity">
    <reaction evidence="5">
        <text>L-methionyl-tRNA(fMet) + (6R)-10-formyltetrahydrofolate = N-formyl-L-methionyl-tRNA(fMet) + (6S)-5,6,7,8-tetrahydrofolate + H(+)</text>
        <dbReference type="Rhea" id="RHEA:24380"/>
        <dbReference type="Rhea" id="RHEA-COMP:9952"/>
        <dbReference type="Rhea" id="RHEA-COMP:9953"/>
        <dbReference type="ChEBI" id="CHEBI:15378"/>
        <dbReference type="ChEBI" id="CHEBI:57453"/>
        <dbReference type="ChEBI" id="CHEBI:78530"/>
        <dbReference type="ChEBI" id="CHEBI:78844"/>
        <dbReference type="ChEBI" id="CHEBI:195366"/>
        <dbReference type="EC" id="2.1.2.9"/>
    </reaction>
</comment>
<evidence type="ECO:0000313" key="9">
    <source>
        <dbReference type="Proteomes" id="UP000196759"/>
    </source>
</evidence>
<accession>A0A1Z3CIJ2</accession>
<dbReference type="SUPFAM" id="SSF50486">
    <property type="entry name" value="FMT C-terminal domain-like"/>
    <property type="match status" value="1"/>
</dbReference>
<dbReference type="PROSITE" id="PS00373">
    <property type="entry name" value="GART"/>
    <property type="match status" value="1"/>
</dbReference>